<keyword evidence="1" id="KW-0812">Transmembrane</keyword>
<dbReference type="EMBL" id="LR031571">
    <property type="protein sequence ID" value="VDC76078.1"/>
    <property type="molecule type" value="Genomic_DNA"/>
</dbReference>
<feature type="transmembrane region" description="Helical" evidence="1">
    <location>
        <begin position="59"/>
        <end position="81"/>
    </location>
</feature>
<proteinExistence type="predicted"/>
<evidence type="ECO:0000313" key="2">
    <source>
        <dbReference type="EMBL" id="VDC76078.1"/>
    </source>
</evidence>
<evidence type="ECO:0000256" key="1">
    <source>
        <dbReference type="SAM" id="Phobius"/>
    </source>
</evidence>
<keyword evidence="1" id="KW-1133">Transmembrane helix</keyword>
<protein>
    <submittedName>
        <fullName evidence="2">Uncharacterized protein</fullName>
    </submittedName>
</protein>
<organism evidence="2">
    <name type="scientific">Brassica campestris</name>
    <name type="common">Field mustard</name>
    <dbReference type="NCBI Taxonomy" id="3711"/>
    <lineage>
        <taxon>Eukaryota</taxon>
        <taxon>Viridiplantae</taxon>
        <taxon>Streptophyta</taxon>
        <taxon>Embryophyta</taxon>
        <taxon>Tracheophyta</taxon>
        <taxon>Spermatophyta</taxon>
        <taxon>Magnoliopsida</taxon>
        <taxon>eudicotyledons</taxon>
        <taxon>Gunneridae</taxon>
        <taxon>Pentapetalae</taxon>
        <taxon>rosids</taxon>
        <taxon>malvids</taxon>
        <taxon>Brassicales</taxon>
        <taxon>Brassicaceae</taxon>
        <taxon>Brassiceae</taxon>
        <taxon>Brassica</taxon>
    </lineage>
</organism>
<accession>A0A3P5ZVQ8</accession>
<name>A0A3P5ZVQ8_BRACM</name>
<gene>
    <name evidence="2" type="ORF">BRAA01T02580Z</name>
</gene>
<keyword evidence="1" id="KW-0472">Membrane</keyword>
<reference evidence="2" key="1">
    <citation type="submission" date="2018-11" db="EMBL/GenBank/DDBJ databases">
        <authorList>
            <consortium name="Genoscope - CEA"/>
            <person name="William W."/>
        </authorList>
    </citation>
    <scope>NUCLEOTIDE SEQUENCE</scope>
</reference>
<sequence length="85" mass="9923">MVCTDSSLISPQYEINFVRHEAIGSLKTSVDDVTLYFQHHPEFERLAMLQNVTPKPVRYISHFFIENFCFTLLFFFGVLFADSLL</sequence>
<dbReference type="AlphaFoldDB" id="A0A3P5ZVQ8"/>